<evidence type="ECO:0000256" key="1">
    <source>
        <dbReference type="SAM" id="MobiDB-lite"/>
    </source>
</evidence>
<evidence type="ECO:0000313" key="4">
    <source>
        <dbReference type="Proteomes" id="UP000006875"/>
    </source>
</evidence>
<evidence type="ECO:0000313" key="3">
    <source>
        <dbReference type="EMBL" id="ADO83606.1"/>
    </source>
</evidence>
<keyword evidence="4" id="KW-1185">Reference proteome</keyword>
<dbReference type="AlphaFoldDB" id="E3H9S7"/>
<dbReference type="HOGENOM" id="CLU_801166_0_0_0"/>
<dbReference type="RefSeq" id="WP_013388268.1">
    <property type="nucleotide sequence ID" value="NC_014632.1"/>
</dbReference>
<dbReference type="PROSITE" id="PS51257">
    <property type="entry name" value="PROKAR_LIPOPROTEIN"/>
    <property type="match status" value="1"/>
</dbReference>
<feature type="region of interest" description="Disordered" evidence="1">
    <location>
        <begin position="244"/>
        <end position="264"/>
    </location>
</feature>
<feature type="compositionally biased region" description="Acidic residues" evidence="1">
    <location>
        <begin position="249"/>
        <end position="264"/>
    </location>
</feature>
<organism evidence="3 4">
    <name type="scientific">Ilyobacter polytropus (strain ATCC 51220 / DSM 2926 / LMG 16218 / CuHBu1)</name>
    <dbReference type="NCBI Taxonomy" id="572544"/>
    <lineage>
        <taxon>Bacteria</taxon>
        <taxon>Fusobacteriati</taxon>
        <taxon>Fusobacteriota</taxon>
        <taxon>Fusobacteriia</taxon>
        <taxon>Fusobacteriales</taxon>
        <taxon>Fusobacteriaceae</taxon>
        <taxon>Ilyobacter</taxon>
    </lineage>
</organism>
<gene>
    <name evidence="3" type="ordered locus">Ilyop_1835</name>
</gene>
<feature type="compositionally biased region" description="Polar residues" evidence="1">
    <location>
        <begin position="304"/>
        <end position="317"/>
    </location>
</feature>
<keyword evidence="2" id="KW-0732">Signal</keyword>
<name>E3H9S7_ILYPC</name>
<dbReference type="EMBL" id="CP002281">
    <property type="protein sequence ID" value="ADO83606.1"/>
    <property type="molecule type" value="Genomic_DNA"/>
</dbReference>
<dbReference type="STRING" id="572544.Ilyop_1835"/>
<dbReference type="Proteomes" id="UP000006875">
    <property type="component" value="Chromosome"/>
</dbReference>
<feature type="signal peptide" evidence="2">
    <location>
        <begin position="1"/>
        <end position="19"/>
    </location>
</feature>
<accession>E3H9S7</accession>
<feature type="region of interest" description="Disordered" evidence="1">
    <location>
        <begin position="304"/>
        <end position="346"/>
    </location>
</feature>
<feature type="chain" id="PRO_5003170888" description="Lipoprotein" evidence="2">
    <location>
        <begin position="20"/>
        <end position="346"/>
    </location>
</feature>
<reference evidence="3 4" key="1">
    <citation type="journal article" date="2010" name="Stand. Genomic Sci.">
        <title>Complete genome sequence of Ilyobacter polytropus type strain (CuHbu1).</title>
        <authorList>
            <person name="Sikorski J."/>
            <person name="Chertkov O."/>
            <person name="Lapidus A."/>
            <person name="Nolan M."/>
            <person name="Lucas S."/>
            <person name="Del Rio T.G."/>
            <person name="Tice H."/>
            <person name="Cheng J.F."/>
            <person name="Tapia R."/>
            <person name="Han C."/>
            <person name="Goodwin L."/>
            <person name="Pitluck S."/>
            <person name="Liolios K."/>
            <person name="Ivanova N."/>
            <person name="Mavromatis K."/>
            <person name="Mikhailova N."/>
            <person name="Pati A."/>
            <person name="Chen A."/>
            <person name="Palaniappan K."/>
            <person name="Land M."/>
            <person name="Hauser L."/>
            <person name="Chang Y.J."/>
            <person name="Jeffries C.D."/>
            <person name="Brambilla E."/>
            <person name="Yasawong M."/>
            <person name="Rohde M."/>
            <person name="Pukall R."/>
            <person name="Spring S."/>
            <person name="Goker M."/>
            <person name="Woyke T."/>
            <person name="Bristow J."/>
            <person name="Eisen J.A."/>
            <person name="Markowitz V."/>
            <person name="Hugenholtz P."/>
            <person name="Kyrpides N.C."/>
            <person name="Klenk H.P."/>
        </authorList>
    </citation>
    <scope>NUCLEOTIDE SEQUENCE [LARGE SCALE GENOMIC DNA]</scope>
    <source>
        <strain evidence="4">ATCC 51220 / DSM 2926 / LMG 16218 / CuHBu1</strain>
    </source>
</reference>
<proteinExistence type="predicted"/>
<sequence>MKKILMSIFIFVFSCAGFSDSSFEVSFYVPSSLSGAEADALEYIKDIGGVKSIDWVSTETNNVWNAGEGLDGSYKILEYKVTYNGDESSWSSGKLVLFYDLEDITYNYNGDDIKIDEEKRYLVGDVQTNDQIEGRTYIDYDDIGSYTGSNNGIPANKEYTPAEGVNIIAGPVYDDPYDDETSSSFINGNVITHIFEVVKPTTTATGETEYPVIFPEINTASGRETGDKTSDTWKELSDWLDNNVTSDGTDSDGDGFAEDSDGNETTDYFRDSIVIRKYVYFGPGTATSITPPASVLDDLEIKSRTTGSNRQRTSSITVGADDYYNDVKESSDPSPFKITEMEDRGK</sequence>
<evidence type="ECO:0000256" key="2">
    <source>
        <dbReference type="SAM" id="SignalP"/>
    </source>
</evidence>
<evidence type="ECO:0008006" key="5">
    <source>
        <dbReference type="Google" id="ProtNLM"/>
    </source>
</evidence>
<protein>
    <recommendedName>
        <fullName evidence="5">Lipoprotein</fullName>
    </recommendedName>
</protein>
<dbReference type="KEGG" id="ipo:Ilyop_1835"/>